<reference evidence="2" key="1">
    <citation type="submission" date="2023-03" db="EMBL/GenBank/DDBJ databases">
        <title>Massive genome expansion in bonnet fungi (Mycena s.s.) driven by repeated elements and novel gene families across ecological guilds.</title>
        <authorList>
            <consortium name="Lawrence Berkeley National Laboratory"/>
            <person name="Harder C.B."/>
            <person name="Miyauchi S."/>
            <person name="Viragh M."/>
            <person name="Kuo A."/>
            <person name="Thoen E."/>
            <person name="Andreopoulos B."/>
            <person name="Lu D."/>
            <person name="Skrede I."/>
            <person name="Drula E."/>
            <person name="Henrissat B."/>
            <person name="Morin E."/>
            <person name="Kohler A."/>
            <person name="Barry K."/>
            <person name="LaButti K."/>
            <person name="Morin E."/>
            <person name="Salamov A."/>
            <person name="Lipzen A."/>
            <person name="Mereny Z."/>
            <person name="Hegedus B."/>
            <person name="Baldrian P."/>
            <person name="Stursova M."/>
            <person name="Weitz H."/>
            <person name="Taylor A."/>
            <person name="Grigoriev I.V."/>
            <person name="Nagy L.G."/>
            <person name="Martin F."/>
            <person name="Kauserud H."/>
        </authorList>
    </citation>
    <scope>NUCLEOTIDE SEQUENCE</scope>
    <source>
        <strain evidence="2">CBHHK200</strain>
    </source>
</reference>
<feature type="compositionally biased region" description="Low complexity" evidence="1">
    <location>
        <begin position="464"/>
        <end position="483"/>
    </location>
</feature>
<protein>
    <submittedName>
        <fullName evidence="2">Uncharacterized protein</fullName>
    </submittedName>
</protein>
<gene>
    <name evidence="2" type="ORF">C8F04DRAFT_1262994</name>
</gene>
<accession>A0AAD6STC2</accession>
<evidence type="ECO:0000313" key="2">
    <source>
        <dbReference type="EMBL" id="KAJ7031392.1"/>
    </source>
</evidence>
<sequence>MSRIRFSYQGALTVAVWSDDPAERQIVFVTPVEDQPDSHWRPLGVTPTPTYTAQRLTIDMLAAACALHVGILGIPREAEAYVNAPSYRVHWIINRSVLGDELSATDLLQNTLPNLAGSGVWIVPTKLPLPSLSRLSHLLTKAFRTHKADGADGPRAADFRDRTLVSDNAACVITGEKEVVEAAHIIHRYIGSSIFAAVCQDLYCICSQFDGVPDDVLANIGTNNLLFCDIRTLPPTFTSVTGQKPIDDDCNGQTMAPSSHDHQDLKDAHATHPPTGRVLWFNAASGENLTAFATCGGLANYTSPTGPEGIVYRKRTGIQAMDTLRFHPRCLRFYITLCVHFMPRKIKDAVMTLVVQAGHPLKTVDKSTQTENSDVNRFSEGEGADRMQVDGPRIQTTLATLPGHHDDSPDFISPPLPLLLKHLVSVFVCLAIGTLLAGWAWTGLPGTSLEEPVAELPGTIIAQSSSSPGSTNDSNLSGSSSATLANRPPYEAVKEILAAAEFVPLAEDDEIGAAQVKANLEHSFPDLVLKGYTAIELQRHHQSLVFKAALLLRLSASIQSTDGMPPTT</sequence>
<dbReference type="AlphaFoldDB" id="A0AAD6STC2"/>
<feature type="region of interest" description="Disordered" evidence="1">
    <location>
        <begin position="461"/>
        <end position="483"/>
    </location>
</feature>
<dbReference type="EMBL" id="JARJCM010000082">
    <property type="protein sequence ID" value="KAJ7031392.1"/>
    <property type="molecule type" value="Genomic_DNA"/>
</dbReference>
<proteinExistence type="predicted"/>
<organism evidence="2 3">
    <name type="scientific">Mycena alexandri</name>
    <dbReference type="NCBI Taxonomy" id="1745969"/>
    <lineage>
        <taxon>Eukaryota</taxon>
        <taxon>Fungi</taxon>
        <taxon>Dikarya</taxon>
        <taxon>Basidiomycota</taxon>
        <taxon>Agaricomycotina</taxon>
        <taxon>Agaricomycetes</taxon>
        <taxon>Agaricomycetidae</taxon>
        <taxon>Agaricales</taxon>
        <taxon>Marasmiineae</taxon>
        <taxon>Mycenaceae</taxon>
        <taxon>Mycena</taxon>
    </lineage>
</organism>
<name>A0AAD6STC2_9AGAR</name>
<comment type="caution">
    <text evidence="2">The sequence shown here is derived from an EMBL/GenBank/DDBJ whole genome shotgun (WGS) entry which is preliminary data.</text>
</comment>
<evidence type="ECO:0000256" key="1">
    <source>
        <dbReference type="SAM" id="MobiDB-lite"/>
    </source>
</evidence>
<dbReference type="Proteomes" id="UP001218188">
    <property type="component" value="Unassembled WGS sequence"/>
</dbReference>
<evidence type="ECO:0000313" key="3">
    <source>
        <dbReference type="Proteomes" id="UP001218188"/>
    </source>
</evidence>
<keyword evidence="3" id="KW-1185">Reference proteome</keyword>